<evidence type="ECO:0000259" key="2">
    <source>
        <dbReference type="PROSITE" id="PS50110"/>
    </source>
</evidence>
<dbReference type="PROSITE" id="PS50110">
    <property type="entry name" value="RESPONSE_REGULATORY"/>
    <property type="match status" value="1"/>
</dbReference>
<name>A0ABT7BYP3_9CYAN</name>
<reference evidence="3 4" key="1">
    <citation type="submission" date="2023-01" db="EMBL/GenBank/DDBJ databases">
        <title>Novel diversity within Roseofilum (Cyanobacteria; Desertifilaceae) from marine benthic mats with descriptions of four novel species.</title>
        <authorList>
            <person name="Wang Y."/>
            <person name="Berthold D.E."/>
            <person name="Hu J."/>
            <person name="Lefler F.W."/>
            <person name="Laughinghouse H.D. IV."/>
        </authorList>
    </citation>
    <scope>NUCLEOTIDE SEQUENCE [LARGE SCALE GENOMIC DNA]</scope>
    <source>
        <strain evidence="3 4">BLCC-M143</strain>
    </source>
</reference>
<evidence type="ECO:0000313" key="4">
    <source>
        <dbReference type="Proteomes" id="UP001232992"/>
    </source>
</evidence>
<gene>
    <name evidence="3" type="ORF">PMH09_10230</name>
</gene>
<protein>
    <recommendedName>
        <fullName evidence="2">Response regulatory domain-containing protein</fullName>
    </recommendedName>
</protein>
<dbReference type="RefSeq" id="WP_283758230.1">
    <property type="nucleotide sequence ID" value="NZ_JAQOSQ010000008.1"/>
</dbReference>
<comment type="caution">
    <text evidence="3">The sequence shown here is derived from an EMBL/GenBank/DDBJ whole genome shotgun (WGS) entry which is preliminary data.</text>
</comment>
<evidence type="ECO:0000313" key="3">
    <source>
        <dbReference type="EMBL" id="MDJ1183576.1"/>
    </source>
</evidence>
<evidence type="ECO:0000256" key="1">
    <source>
        <dbReference type="PROSITE-ProRule" id="PRU00169"/>
    </source>
</evidence>
<comment type="caution">
    <text evidence="1">Lacks conserved residue(s) required for the propagation of feature annotation.</text>
</comment>
<keyword evidence="4" id="KW-1185">Reference proteome</keyword>
<accession>A0ABT7BYP3</accession>
<sequence>MEPLTHSVLLLGKELEELDPLPSLLHCLPYDVEIARSEEQAIDLSSQNLPCLVILAGNDRPWSASLVDRLRHQARVCGVTILALTEHHAPHWLPDDYHLGIDGYLVQPLRPDILVSLVESAKWKQVCCWQKC</sequence>
<dbReference type="Proteomes" id="UP001232992">
    <property type="component" value="Unassembled WGS sequence"/>
</dbReference>
<organism evidence="3 4">
    <name type="scientific">Roseofilum casamattae BLCC-M143</name>
    <dbReference type="NCBI Taxonomy" id="3022442"/>
    <lineage>
        <taxon>Bacteria</taxon>
        <taxon>Bacillati</taxon>
        <taxon>Cyanobacteriota</taxon>
        <taxon>Cyanophyceae</taxon>
        <taxon>Desertifilales</taxon>
        <taxon>Desertifilaceae</taxon>
        <taxon>Roseofilum</taxon>
        <taxon>Roseofilum casamattae</taxon>
    </lineage>
</organism>
<dbReference type="SUPFAM" id="SSF52172">
    <property type="entry name" value="CheY-like"/>
    <property type="match status" value="1"/>
</dbReference>
<proteinExistence type="predicted"/>
<feature type="domain" description="Response regulatory" evidence="2">
    <location>
        <begin position="7"/>
        <end position="122"/>
    </location>
</feature>
<dbReference type="Gene3D" id="3.40.50.2300">
    <property type="match status" value="1"/>
</dbReference>
<dbReference type="InterPro" id="IPR001789">
    <property type="entry name" value="Sig_transdc_resp-reg_receiver"/>
</dbReference>
<dbReference type="EMBL" id="JAQOSQ010000008">
    <property type="protein sequence ID" value="MDJ1183576.1"/>
    <property type="molecule type" value="Genomic_DNA"/>
</dbReference>
<dbReference type="InterPro" id="IPR011006">
    <property type="entry name" value="CheY-like_superfamily"/>
</dbReference>